<evidence type="ECO:0000313" key="2">
    <source>
        <dbReference type="Proteomes" id="UP001644719"/>
    </source>
</evidence>
<dbReference type="Proteomes" id="UP001644719">
    <property type="component" value="Unassembled WGS sequence"/>
</dbReference>
<gene>
    <name evidence="1" type="ORF">G5B17_01960</name>
</gene>
<accession>A0ABX2H2B3</accession>
<proteinExistence type="predicted"/>
<sequence length="77" mass="8987">MSITKLIELLPDSVKCDTVDFKDVRLMDGRSAIRVTIDRLLTQEEKDKMTSKRFVGLDCVGFYKYAPEIRKSYFYVV</sequence>
<evidence type="ECO:0000313" key="1">
    <source>
        <dbReference type="EMBL" id="NSG84228.1"/>
    </source>
</evidence>
<protein>
    <submittedName>
        <fullName evidence="1">Uncharacterized protein</fullName>
    </submittedName>
</protein>
<reference evidence="1 2" key="1">
    <citation type="journal article" date="2020" name="Cell Host Microbe">
        <title>Functional and Genomic Variation between Human-Derived Isolates of Lachnospiraceae Reveals Inter- and Intra-Species Diversity.</title>
        <authorList>
            <person name="Sorbara M.T."/>
            <person name="Littmann E.R."/>
            <person name="Fontana E."/>
            <person name="Moody T.U."/>
            <person name="Kohout C.E."/>
            <person name="Gjonbalaj M."/>
            <person name="Eaton V."/>
            <person name="Seok R."/>
            <person name="Leiner I.M."/>
            <person name="Pamer E.G."/>
        </authorList>
    </citation>
    <scope>NUCLEOTIDE SEQUENCE [LARGE SCALE GENOMIC DNA]</scope>
    <source>
        <strain evidence="1 2">MSK.17.74</strain>
    </source>
</reference>
<dbReference type="RefSeq" id="WP_173769213.1">
    <property type="nucleotide sequence ID" value="NZ_JAAITS010000004.1"/>
</dbReference>
<comment type="caution">
    <text evidence="1">The sequence shown here is derived from an EMBL/GenBank/DDBJ whole genome shotgun (WGS) entry which is preliminary data.</text>
</comment>
<dbReference type="EMBL" id="JAAITS010000004">
    <property type="protein sequence ID" value="NSG84228.1"/>
    <property type="molecule type" value="Genomic_DNA"/>
</dbReference>
<keyword evidence="2" id="KW-1185">Reference proteome</keyword>
<name>A0ABX2H2B3_9FIRM</name>
<organism evidence="1 2">
    <name type="scientific">Blautia faecis</name>
    <dbReference type="NCBI Taxonomy" id="871665"/>
    <lineage>
        <taxon>Bacteria</taxon>
        <taxon>Bacillati</taxon>
        <taxon>Bacillota</taxon>
        <taxon>Clostridia</taxon>
        <taxon>Lachnospirales</taxon>
        <taxon>Lachnospiraceae</taxon>
        <taxon>Blautia</taxon>
    </lineage>
</organism>